<proteinExistence type="predicted"/>
<reference evidence="3 4" key="2">
    <citation type="submission" date="2025-04" db="UniProtKB">
        <authorList>
            <consortium name="RefSeq"/>
        </authorList>
    </citation>
    <scope>IDENTIFICATION</scope>
    <source>
        <tissue evidence="3 4">Whole plant</tissue>
    </source>
</reference>
<gene>
    <name evidence="3" type="primary">LOC110274353</name>
    <name evidence="4" type="synonym">LOC127744206</name>
</gene>
<dbReference type="RefSeq" id="XP_052109269.1">
    <property type="nucleotide sequence ID" value="XM_052253309.1"/>
</dbReference>
<dbReference type="GeneID" id="110274353"/>
<accession>A0A9C6TEX1</accession>
<dbReference type="InterPro" id="IPR007201">
    <property type="entry name" value="Mei2-like_Rrm_C"/>
</dbReference>
<evidence type="ECO:0000313" key="2">
    <source>
        <dbReference type="Proteomes" id="UP000515211"/>
    </source>
</evidence>
<name>A0A9C6TEX1_ARADU</name>
<dbReference type="Proteomes" id="UP000515211">
    <property type="component" value="Chromosome 8"/>
</dbReference>
<reference evidence="2" key="1">
    <citation type="journal article" date="2016" name="Nat. Genet.">
        <title>The genome sequences of Arachis duranensis and Arachis ipaensis, the diploid ancestors of cultivated peanut.</title>
        <authorList>
            <person name="Bertioli D.J."/>
            <person name="Cannon S.B."/>
            <person name="Froenicke L."/>
            <person name="Huang G."/>
            <person name="Farmer A.D."/>
            <person name="Cannon E.K."/>
            <person name="Liu X."/>
            <person name="Gao D."/>
            <person name="Clevenger J."/>
            <person name="Dash S."/>
            <person name="Ren L."/>
            <person name="Moretzsohn M.C."/>
            <person name="Shirasawa K."/>
            <person name="Huang W."/>
            <person name="Vidigal B."/>
            <person name="Abernathy B."/>
            <person name="Chu Y."/>
            <person name="Niederhuth C.E."/>
            <person name="Umale P."/>
            <person name="Araujo A.C."/>
            <person name="Kozik A."/>
            <person name="Kim K.D."/>
            <person name="Burow M.D."/>
            <person name="Varshney R.K."/>
            <person name="Wang X."/>
            <person name="Zhang X."/>
            <person name="Barkley N."/>
            <person name="Guimaraes P.M."/>
            <person name="Isobe S."/>
            <person name="Guo B."/>
            <person name="Liao B."/>
            <person name="Stalker H.T."/>
            <person name="Schmitz R.J."/>
            <person name="Scheffler B.E."/>
            <person name="Leal-Bertioli S.C."/>
            <person name="Xun X."/>
            <person name="Jackson S.A."/>
            <person name="Michelmore R."/>
            <person name="Ozias-Akins P."/>
        </authorList>
    </citation>
    <scope>NUCLEOTIDE SEQUENCE [LARGE SCALE GENOMIC DNA]</scope>
    <source>
        <strain evidence="2">cv. V14167</strain>
    </source>
</reference>
<dbReference type="Pfam" id="PF04059">
    <property type="entry name" value="RRM_2"/>
    <property type="match status" value="1"/>
</dbReference>
<dbReference type="KEGG" id="adu:127744206"/>
<feature type="domain" description="Mei2-like C-terminal RNA recognition motif" evidence="1">
    <location>
        <begin position="40"/>
        <end position="92"/>
    </location>
</feature>
<organism evidence="2 3">
    <name type="scientific">Arachis duranensis</name>
    <name type="common">Wild peanut</name>
    <dbReference type="NCBI Taxonomy" id="130453"/>
    <lineage>
        <taxon>Eukaryota</taxon>
        <taxon>Viridiplantae</taxon>
        <taxon>Streptophyta</taxon>
        <taxon>Embryophyta</taxon>
        <taxon>Tracheophyta</taxon>
        <taxon>Spermatophyta</taxon>
        <taxon>Magnoliopsida</taxon>
        <taxon>eudicotyledons</taxon>
        <taxon>Gunneridae</taxon>
        <taxon>Pentapetalae</taxon>
        <taxon>rosids</taxon>
        <taxon>fabids</taxon>
        <taxon>Fabales</taxon>
        <taxon>Fabaceae</taxon>
        <taxon>Papilionoideae</taxon>
        <taxon>50 kb inversion clade</taxon>
        <taxon>dalbergioids sensu lato</taxon>
        <taxon>Dalbergieae</taxon>
        <taxon>Pterocarpus clade</taxon>
        <taxon>Arachis</taxon>
    </lineage>
</organism>
<protein>
    <submittedName>
        <fullName evidence="3 4">Protein MEI2-like 2</fullName>
    </submittedName>
</protein>
<sequence>MCRGLPWAPRCWRQEQLVGLSSLVVFWFWTSLSPWTVVRWYTSKMLFAAIDENHHGTYDLMHLPIDFKNKCNVGYAFINMVSPSHMISFYEEKFLSSNLNVLVNQMGLTQAICWRVQRAIGTRN</sequence>
<dbReference type="RefSeq" id="XP_052112447.1">
    <property type="nucleotide sequence ID" value="XM_052256487.1"/>
</dbReference>
<dbReference type="KEGG" id="adu:110274353"/>
<dbReference type="AlphaFoldDB" id="A0A9C6TEX1"/>
<evidence type="ECO:0000259" key="1">
    <source>
        <dbReference type="Pfam" id="PF04059"/>
    </source>
</evidence>
<evidence type="ECO:0000313" key="4">
    <source>
        <dbReference type="RefSeq" id="XP_052112447.1"/>
    </source>
</evidence>
<keyword evidence="2" id="KW-1185">Reference proteome</keyword>
<evidence type="ECO:0000313" key="3">
    <source>
        <dbReference type="RefSeq" id="XP_052109269.1"/>
    </source>
</evidence>